<evidence type="ECO:0000313" key="3">
    <source>
        <dbReference type="Proteomes" id="UP001642900"/>
    </source>
</evidence>
<dbReference type="Proteomes" id="UP001642900">
    <property type="component" value="Unassembled WGS sequence"/>
</dbReference>
<sequence length="46" mass="5274">MDEPLHNGAQQRLDIDRIGPFGPVEKEERNEEDLDKADHVPGCCWL</sequence>
<reference evidence="2 3" key="1">
    <citation type="submission" date="2020-02" db="EMBL/GenBank/DDBJ databases">
        <title>Genome sequence of strain CCNWXJ40-4.</title>
        <authorList>
            <person name="Gao J."/>
            <person name="Sun J."/>
        </authorList>
    </citation>
    <scope>NUCLEOTIDE SEQUENCE [LARGE SCALE GENOMIC DNA]</scope>
    <source>
        <strain evidence="2 3">CCNWXJ 40-4</strain>
    </source>
</reference>
<dbReference type="AlphaFoldDB" id="A0A6G4W7Z0"/>
<gene>
    <name evidence="2" type="ORF">G6N73_04020</name>
</gene>
<dbReference type="RefSeq" id="WP_165023737.1">
    <property type="nucleotide sequence ID" value="NZ_JAAKZF010000003.1"/>
</dbReference>
<comment type="caution">
    <text evidence="2">The sequence shown here is derived from an EMBL/GenBank/DDBJ whole genome shotgun (WGS) entry which is preliminary data.</text>
</comment>
<keyword evidence="3" id="KW-1185">Reference proteome</keyword>
<accession>A0A6G4W7Z0</accession>
<name>A0A6G4W7Z0_9HYPH</name>
<proteinExistence type="predicted"/>
<feature type="region of interest" description="Disordered" evidence="1">
    <location>
        <begin position="1"/>
        <end position="46"/>
    </location>
</feature>
<evidence type="ECO:0000256" key="1">
    <source>
        <dbReference type="SAM" id="MobiDB-lite"/>
    </source>
</evidence>
<dbReference type="EMBL" id="JAAKZF010000003">
    <property type="protein sequence ID" value="NGO50353.1"/>
    <property type="molecule type" value="Genomic_DNA"/>
</dbReference>
<organism evidence="2 3">
    <name type="scientific">Allomesorhizobium camelthorni</name>
    <dbReference type="NCBI Taxonomy" id="475069"/>
    <lineage>
        <taxon>Bacteria</taxon>
        <taxon>Pseudomonadati</taxon>
        <taxon>Pseudomonadota</taxon>
        <taxon>Alphaproteobacteria</taxon>
        <taxon>Hyphomicrobiales</taxon>
        <taxon>Phyllobacteriaceae</taxon>
        <taxon>Allomesorhizobium</taxon>
    </lineage>
</organism>
<protein>
    <submittedName>
        <fullName evidence="2">Uncharacterized protein</fullName>
    </submittedName>
</protein>
<evidence type="ECO:0000313" key="2">
    <source>
        <dbReference type="EMBL" id="NGO50353.1"/>
    </source>
</evidence>